<proteinExistence type="predicted"/>
<organism evidence="1 2">
    <name type="scientific">Senna tora</name>
    <dbReference type="NCBI Taxonomy" id="362788"/>
    <lineage>
        <taxon>Eukaryota</taxon>
        <taxon>Viridiplantae</taxon>
        <taxon>Streptophyta</taxon>
        <taxon>Embryophyta</taxon>
        <taxon>Tracheophyta</taxon>
        <taxon>Spermatophyta</taxon>
        <taxon>Magnoliopsida</taxon>
        <taxon>eudicotyledons</taxon>
        <taxon>Gunneridae</taxon>
        <taxon>Pentapetalae</taxon>
        <taxon>rosids</taxon>
        <taxon>fabids</taxon>
        <taxon>Fabales</taxon>
        <taxon>Fabaceae</taxon>
        <taxon>Caesalpinioideae</taxon>
        <taxon>Cassia clade</taxon>
        <taxon>Senna</taxon>
    </lineage>
</organism>
<keyword evidence="2" id="KW-1185">Reference proteome</keyword>
<comment type="caution">
    <text evidence="1">The sequence shown here is derived from an EMBL/GenBank/DDBJ whole genome shotgun (WGS) entry which is preliminary data.</text>
</comment>
<evidence type="ECO:0000313" key="1">
    <source>
        <dbReference type="EMBL" id="KAF7838808.1"/>
    </source>
</evidence>
<dbReference type="AlphaFoldDB" id="A0A834X538"/>
<evidence type="ECO:0000313" key="2">
    <source>
        <dbReference type="Proteomes" id="UP000634136"/>
    </source>
</evidence>
<dbReference type="EMBL" id="JAAIUW010000003">
    <property type="protein sequence ID" value="KAF7838808.1"/>
    <property type="molecule type" value="Genomic_DNA"/>
</dbReference>
<protein>
    <submittedName>
        <fullName evidence="1">Phosphopantothenoylcysteine decarboxylase subunit VHS3-like</fullName>
    </submittedName>
</protein>
<accession>A0A834X538</accession>
<dbReference type="Proteomes" id="UP000634136">
    <property type="component" value="Unassembled WGS sequence"/>
</dbReference>
<sequence>MEVRILSSMDTTMWIGSLLEALAAEAFLATTKSLACLLLMVMLPIPLWSKDTVKCFDLIYAIHWKSISSSSSTSYASMYCVGRIGL</sequence>
<reference evidence="1" key="1">
    <citation type="submission" date="2020-09" db="EMBL/GenBank/DDBJ databases">
        <title>Genome-Enabled Discovery of Anthraquinone Biosynthesis in Senna tora.</title>
        <authorList>
            <person name="Kang S.-H."/>
            <person name="Pandey R.P."/>
            <person name="Lee C.-M."/>
            <person name="Sim J.-S."/>
            <person name="Jeong J.-T."/>
            <person name="Choi B.-S."/>
            <person name="Jung M."/>
            <person name="Ginzburg D."/>
            <person name="Zhao K."/>
            <person name="Won S.Y."/>
            <person name="Oh T.-J."/>
            <person name="Yu Y."/>
            <person name="Kim N.-H."/>
            <person name="Lee O.R."/>
            <person name="Lee T.-H."/>
            <person name="Bashyal P."/>
            <person name="Kim T.-S."/>
            <person name="Lee W.-H."/>
            <person name="Kawkins C."/>
            <person name="Kim C.-K."/>
            <person name="Kim J.S."/>
            <person name="Ahn B.O."/>
            <person name="Rhee S.Y."/>
            <person name="Sohng J.K."/>
        </authorList>
    </citation>
    <scope>NUCLEOTIDE SEQUENCE</scope>
    <source>
        <tissue evidence="1">Leaf</tissue>
    </source>
</reference>
<name>A0A834X538_9FABA</name>
<gene>
    <name evidence="1" type="ORF">G2W53_007290</name>
</gene>